<evidence type="ECO:0000313" key="4">
    <source>
        <dbReference type="Proteomes" id="UP001589627"/>
    </source>
</evidence>
<keyword evidence="1" id="KW-0597">Phosphoprotein</keyword>
<dbReference type="InterPro" id="IPR000253">
    <property type="entry name" value="FHA_dom"/>
</dbReference>
<organism evidence="3 4">
    <name type="scientific">Actinoallomurus acaciae</name>
    <dbReference type="NCBI Taxonomy" id="502577"/>
    <lineage>
        <taxon>Bacteria</taxon>
        <taxon>Bacillati</taxon>
        <taxon>Actinomycetota</taxon>
        <taxon>Actinomycetes</taxon>
        <taxon>Streptosporangiales</taxon>
        <taxon>Thermomonosporaceae</taxon>
        <taxon>Actinoallomurus</taxon>
    </lineage>
</organism>
<dbReference type="EMBL" id="JBHLZP010000541">
    <property type="protein sequence ID" value="MFB9838594.1"/>
    <property type="molecule type" value="Genomic_DNA"/>
</dbReference>
<dbReference type="SUPFAM" id="SSF49879">
    <property type="entry name" value="SMAD/FHA domain"/>
    <property type="match status" value="1"/>
</dbReference>
<evidence type="ECO:0000259" key="2">
    <source>
        <dbReference type="PROSITE" id="PS50006"/>
    </source>
</evidence>
<dbReference type="PROSITE" id="PS50006">
    <property type="entry name" value="FHA_DOMAIN"/>
    <property type="match status" value="1"/>
</dbReference>
<evidence type="ECO:0000256" key="1">
    <source>
        <dbReference type="ARBA" id="ARBA00022553"/>
    </source>
</evidence>
<dbReference type="Gene3D" id="2.60.200.20">
    <property type="match status" value="1"/>
</dbReference>
<dbReference type="InterPro" id="IPR008984">
    <property type="entry name" value="SMAD_FHA_dom_sf"/>
</dbReference>
<feature type="domain" description="FHA" evidence="2">
    <location>
        <begin position="21"/>
        <end position="70"/>
    </location>
</feature>
<reference evidence="3 4" key="1">
    <citation type="submission" date="2024-09" db="EMBL/GenBank/DDBJ databases">
        <authorList>
            <person name="Sun Q."/>
            <person name="Mori K."/>
        </authorList>
    </citation>
    <scope>NUCLEOTIDE SEQUENCE [LARGE SCALE GENOMIC DNA]</scope>
    <source>
        <strain evidence="3 4">TBRC 0563</strain>
    </source>
</reference>
<accession>A0ABV5YX25</accession>
<sequence>MTQLVVESNGVSVALDPRRSYRVGRDPGADIVVSVEGVSRSHATLRFEGGQWIFEDTGSANGTYDGGRRVQRVAVAPGTQVRLGHPEQGVLVAFRTAPAPATRSG</sequence>
<keyword evidence="4" id="KW-1185">Reference proteome</keyword>
<comment type="caution">
    <text evidence="3">The sequence shown here is derived from an EMBL/GenBank/DDBJ whole genome shotgun (WGS) entry which is preliminary data.</text>
</comment>
<dbReference type="Pfam" id="PF00498">
    <property type="entry name" value="FHA"/>
    <property type="match status" value="1"/>
</dbReference>
<gene>
    <name evidence="3" type="ORF">ACFFNX_41250</name>
</gene>
<dbReference type="SMART" id="SM00240">
    <property type="entry name" value="FHA"/>
    <property type="match status" value="1"/>
</dbReference>
<dbReference type="Proteomes" id="UP001589627">
    <property type="component" value="Unassembled WGS sequence"/>
</dbReference>
<name>A0ABV5YX25_9ACTN</name>
<evidence type="ECO:0000313" key="3">
    <source>
        <dbReference type="EMBL" id="MFB9838594.1"/>
    </source>
</evidence>
<proteinExistence type="predicted"/>
<protein>
    <submittedName>
        <fullName evidence="3">FHA domain-containing protein</fullName>
    </submittedName>
</protein>
<dbReference type="RefSeq" id="WP_378211632.1">
    <property type="nucleotide sequence ID" value="NZ_JBHLZP010000541.1"/>
</dbReference>